<sequence length="64" mass="6969">MSERASLKIVQIAVDVGDGDYCAISLTQERRDLLIGFIKALSEGPIKLVRLIATSSAHWTRPSA</sequence>
<dbReference type="Proteomes" id="UP000465810">
    <property type="component" value="Unassembled WGS sequence"/>
</dbReference>
<dbReference type="RefSeq" id="WP_160987002.1">
    <property type="nucleotide sequence ID" value="NZ_WVTD01000017.1"/>
</dbReference>
<gene>
    <name evidence="1" type="ORF">GR702_17475</name>
</gene>
<organism evidence="1 2">
    <name type="scientific">Novosphingobium silvae</name>
    <dbReference type="NCBI Taxonomy" id="2692619"/>
    <lineage>
        <taxon>Bacteria</taxon>
        <taxon>Pseudomonadati</taxon>
        <taxon>Pseudomonadota</taxon>
        <taxon>Alphaproteobacteria</taxon>
        <taxon>Sphingomonadales</taxon>
        <taxon>Sphingomonadaceae</taxon>
        <taxon>Novosphingobium</taxon>
    </lineage>
</organism>
<comment type="caution">
    <text evidence="1">The sequence shown here is derived from an EMBL/GenBank/DDBJ whole genome shotgun (WGS) entry which is preliminary data.</text>
</comment>
<reference evidence="1 2" key="1">
    <citation type="submission" date="2019-12" db="EMBL/GenBank/DDBJ databases">
        <authorList>
            <person name="Feng G."/>
            <person name="Zhu H."/>
        </authorList>
    </citation>
    <scope>NUCLEOTIDE SEQUENCE [LARGE SCALE GENOMIC DNA]</scope>
    <source>
        <strain evidence="1 2">FGD1</strain>
    </source>
</reference>
<name>A0A7X4GKT8_9SPHN</name>
<accession>A0A7X4GKT8</accession>
<dbReference type="EMBL" id="WVTD01000017">
    <property type="protein sequence ID" value="MYL99557.1"/>
    <property type="molecule type" value="Genomic_DNA"/>
</dbReference>
<protein>
    <submittedName>
        <fullName evidence="1">Uncharacterized protein</fullName>
    </submittedName>
</protein>
<keyword evidence="2" id="KW-1185">Reference proteome</keyword>
<evidence type="ECO:0000313" key="1">
    <source>
        <dbReference type="EMBL" id="MYL99557.1"/>
    </source>
</evidence>
<evidence type="ECO:0000313" key="2">
    <source>
        <dbReference type="Proteomes" id="UP000465810"/>
    </source>
</evidence>
<proteinExistence type="predicted"/>
<dbReference type="AlphaFoldDB" id="A0A7X4GKT8"/>